<reference evidence="2" key="1">
    <citation type="submission" date="2014-11" db="EMBL/GenBank/DDBJ databases">
        <authorList>
            <person name="Amaro Gonzalez C."/>
        </authorList>
    </citation>
    <scope>NUCLEOTIDE SEQUENCE</scope>
</reference>
<feature type="region of interest" description="Disordered" evidence="1">
    <location>
        <begin position="1"/>
        <end position="52"/>
    </location>
</feature>
<feature type="compositionally biased region" description="Low complexity" evidence="1">
    <location>
        <begin position="37"/>
        <end position="47"/>
    </location>
</feature>
<dbReference type="EMBL" id="GBXM01105066">
    <property type="protein sequence ID" value="JAH03511.1"/>
    <property type="molecule type" value="Transcribed_RNA"/>
</dbReference>
<evidence type="ECO:0000256" key="1">
    <source>
        <dbReference type="SAM" id="MobiDB-lite"/>
    </source>
</evidence>
<name>A0A0E9PFW6_ANGAN</name>
<proteinExistence type="predicted"/>
<organism evidence="2">
    <name type="scientific">Anguilla anguilla</name>
    <name type="common">European freshwater eel</name>
    <name type="synonym">Muraena anguilla</name>
    <dbReference type="NCBI Taxonomy" id="7936"/>
    <lineage>
        <taxon>Eukaryota</taxon>
        <taxon>Metazoa</taxon>
        <taxon>Chordata</taxon>
        <taxon>Craniata</taxon>
        <taxon>Vertebrata</taxon>
        <taxon>Euteleostomi</taxon>
        <taxon>Actinopterygii</taxon>
        <taxon>Neopterygii</taxon>
        <taxon>Teleostei</taxon>
        <taxon>Anguilliformes</taxon>
        <taxon>Anguillidae</taxon>
        <taxon>Anguilla</taxon>
    </lineage>
</organism>
<protein>
    <submittedName>
        <fullName evidence="2">Uncharacterized protein</fullName>
    </submittedName>
</protein>
<sequence length="62" mass="6776">MNPLGIPARGGHVTSRHSGARTSSRWAGRTRPRCRAGRAAASSRTPRCPQTRSCCPQPFWNT</sequence>
<reference evidence="2" key="2">
    <citation type="journal article" date="2015" name="Fish Shellfish Immunol.">
        <title>Early steps in the European eel (Anguilla anguilla)-Vibrio vulnificus interaction in the gills: Role of the RtxA13 toxin.</title>
        <authorList>
            <person name="Callol A."/>
            <person name="Pajuelo D."/>
            <person name="Ebbesson L."/>
            <person name="Teles M."/>
            <person name="MacKenzie S."/>
            <person name="Amaro C."/>
        </authorList>
    </citation>
    <scope>NUCLEOTIDE SEQUENCE</scope>
</reference>
<evidence type="ECO:0000313" key="2">
    <source>
        <dbReference type="EMBL" id="JAH03511.1"/>
    </source>
</evidence>
<accession>A0A0E9PFW6</accession>
<dbReference type="AlphaFoldDB" id="A0A0E9PFW6"/>